<proteinExistence type="predicted"/>
<evidence type="ECO:0000256" key="1">
    <source>
        <dbReference type="SAM" id="MobiDB-lite"/>
    </source>
</evidence>
<evidence type="ECO:0000313" key="3">
    <source>
        <dbReference type="Proteomes" id="UP001489004"/>
    </source>
</evidence>
<evidence type="ECO:0000313" key="2">
    <source>
        <dbReference type="EMBL" id="KAK9807472.1"/>
    </source>
</evidence>
<organism evidence="2 3">
    <name type="scientific">[Myrmecia] bisecta</name>
    <dbReference type="NCBI Taxonomy" id="41462"/>
    <lineage>
        <taxon>Eukaryota</taxon>
        <taxon>Viridiplantae</taxon>
        <taxon>Chlorophyta</taxon>
        <taxon>core chlorophytes</taxon>
        <taxon>Trebouxiophyceae</taxon>
        <taxon>Trebouxiales</taxon>
        <taxon>Trebouxiaceae</taxon>
        <taxon>Myrmecia</taxon>
    </lineage>
</organism>
<dbReference type="EMBL" id="JALJOR010000012">
    <property type="protein sequence ID" value="KAK9807472.1"/>
    <property type="molecule type" value="Genomic_DNA"/>
</dbReference>
<feature type="compositionally biased region" description="Low complexity" evidence="1">
    <location>
        <begin position="86"/>
        <end position="100"/>
    </location>
</feature>
<dbReference type="AlphaFoldDB" id="A0AAW1PFW0"/>
<name>A0AAW1PFW0_9CHLO</name>
<sequence>MSRFDSVEELRVFLGNLDRDYTQYADTLWPKSIKTAYQLAYANKPDLVSWGLLGVHVDAIKARALNPGGSPRSAGGSFEARPSRPRSPSGSPSKPDSSNSQKTHALSDDAFVLRDVFKGISAAYNLNYAGSLGLWSSDQKVPIADASGLTVIASRSMELQIHAIDPDTETAYIVGAIEVGRNLSGAAFRHKINQVEKEALAMWCTNALSGIFKDVTIFLSDGRDGARFTYHSDMTEYRDRMPISKIKGHFTASSSFRLFDKHYIPHDLESPAALALLVETISPQHLNCKDTVLKEAFDKLDAEAASALQQKLTAFTTNAQELATKRKLEENDDKARKAGRFESAAGFMVNN</sequence>
<feature type="region of interest" description="Disordered" evidence="1">
    <location>
        <begin position="66"/>
        <end position="103"/>
    </location>
</feature>
<gene>
    <name evidence="2" type="ORF">WJX72_000170</name>
</gene>
<comment type="caution">
    <text evidence="2">The sequence shown here is derived from an EMBL/GenBank/DDBJ whole genome shotgun (WGS) entry which is preliminary data.</text>
</comment>
<reference evidence="2 3" key="1">
    <citation type="journal article" date="2024" name="Nat. Commun.">
        <title>Phylogenomics reveals the evolutionary origins of lichenization in chlorophyte algae.</title>
        <authorList>
            <person name="Puginier C."/>
            <person name="Libourel C."/>
            <person name="Otte J."/>
            <person name="Skaloud P."/>
            <person name="Haon M."/>
            <person name="Grisel S."/>
            <person name="Petersen M."/>
            <person name="Berrin J.G."/>
            <person name="Delaux P.M."/>
            <person name="Dal Grande F."/>
            <person name="Keller J."/>
        </authorList>
    </citation>
    <scope>NUCLEOTIDE SEQUENCE [LARGE SCALE GENOMIC DNA]</scope>
    <source>
        <strain evidence="2 3">SAG 2043</strain>
    </source>
</reference>
<accession>A0AAW1PFW0</accession>
<protein>
    <submittedName>
        <fullName evidence="2">Uncharacterized protein</fullName>
    </submittedName>
</protein>
<dbReference type="Proteomes" id="UP001489004">
    <property type="component" value="Unassembled WGS sequence"/>
</dbReference>
<keyword evidence="3" id="KW-1185">Reference proteome</keyword>